<accession>A0A382JMI7</accession>
<reference evidence="1" key="1">
    <citation type="submission" date="2018-05" db="EMBL/GenBank/DDBJ databases">
        <authorList>
            <person name="Lanie J.A."/>
            <person name="Ng W.-L."/>
            <person name="Kazmierczak K.M."/>
            <person name="Andrzejewski T.M."/>
            <person name="Davidsen T.M."/>
            <person name="Wayne K.J."/>
            <person name="Tettelin H."/>
            <person name="Glass J.I."/>
            <person name="Rusch D."/>
            <person name="Podicherti R."/>
            <person name="Tsui H.-C.T."/>
            <person name="Winkler M.E."/>
        </authorList>
    </citation>
    <scope>NUCLEOTIDE SEQUENCE</scope>
</reference>
<name>A0A382JMI7_9ZZZZ</name>
<organism evidence="1">
    <name type="scientific">marine metagenome</name>
    <dbReference type="NCBI Taxonomy" id="408172"/>
    <lineage>
        <taxon>unclassified sequences</taxon>
        <taxon>metagenomes</taxon>
        <taxon>ecological metagenomes</taxon>
    </lineage>
</organism>
<dbReference type="AlphaFoldDB" id="A0A382JMI7"/>
<gene>
    <name evidence="1" type="ORF">METZ01_LOCUS265820</name>
</gene>
<protein>
    <submittedName>
        <fullName evidence="1">Uncharacterized protein</fullName>
    </submittedName>
</protein>
<dbReference type="EMBL" id="UINC01075106">
    <property type="protein sequence ID" value="SVC12966.1"/>
    <property type="molecule type" value="Genomic_DNA"/>
</dbReference>
<sequence length="132" mass="14193">MTVEIKKTFDNVDDGIANMLAAANFDYCDGDRFNDVMVAEFKDGWVVKKGSKYIKISTNNGGTAWGFVVNTDTDKKFKKGDLLMCAGYSAPARNAARGNVLDGGFAINWTGPLYLVGPTGYSIKSIKGGVFG</sequence>
<evidence type="ECO:0000313" key="1">
    <source>
        <dbReference type="EMBL" id="SVC12966.1"/>
    </source>
</evidence>
<proteinExistence type="predicted"/>